<reference evidence="3 4" key="1">
    <citation type="journal article" date="2011" name="PLoS Pathog.">
        <title>Endophytic Life Strategies Decoded by Genome and Transcriptome Analyses of the Mutualistic Root Symbiont Piriformospora indica.</title>
        <authorList>
            <person name="Zuccaro A."/>
            <person name="Lahrmann U."/>
            <person name="Guldener U."/>
            <person name="Langen G."/>
            <person name="Pfiffi S."/>
            <person name="Biedenkopf D."/>
            <person name="Wong P."/>
            <person name="Samans B."/>
            <person name="Grimm C."/>
            <person name="Basiewicz M."/>
            <person name="Murat C."/>
            <person name="Martin F."/>
            <person name="Kogel K.H."/>
        </authorList>
    </citation>
    <scope>NUCLEOTIDE SEQUENCE [LARGE SCALE GENOMIC DNA]</scope>
    <source>
        <strain evidence="3 4">DSM 11827</strain>
    </source>
</reference>
<dbReference type="Proteomes" id="UP000007148">
    <property type="component" value="Unassembled WGS sequence"/>
</dbReference>
<accession>G4TV79</accession>
<dbReference type="Pfam" id="PF08241">
    <property type="entry name" value="Methyltransf_11"/>
    <property type="match status" value="1"/>
</dbReference>
<comment type="caution">
    <text evidence="3">The sequence shown here is derived from an EMBL/GenBank/DDBJ whole genome shotgun (WGS) entry which is preliminary data.</text>
</comment>
<dbReference type="eggNOG" id="KOG4300">
    <property type="taxonomic scope" value="Eukaryota"/>
</dbReference>
<evidence type="ECO:0000256" key="1">
    <source>
        <dbReference type="SAM" id="SignalP"/>
    </source>
</evidence>
<evidence type="ECO:0000259" key="2">
    <source>
        <dbReference type="Pfam" id="PF08241"/>
    </source>
</evidence>
<dbReference type="GO" id="GO:0008757">
    <property type="term" value="F:S-adenosylmethionine-dependent methyltransferase activity"/>
    <property type="evidence" value="ECO:0007669"/>
    <property type="project" value="InterPro"/>
</dbReference>
<dbReference type="PANTHER" id="PTHR45036:SF1">
    <property type="entry name" value="METHYLTRANSFERASE LIKE 7A"/>
    <property type="match status" value="1"/>
</dbReference>
<dbReference type="InterPro" id="IPR029063">
    <property type="entry name" value="SAM-dependent_MTases_sf"/>
</dbReference>
<organism evidence="3 4">
    <name type="scientific">Serendipita indica (strain DSM 11827)</name>
    <name type="common">Root endophyte fungus</name>
    <name type="synonym">Piriformospora indica</name>
    <dbReference type="NCBI Taxonomy" id="1109443"/>
    <lineage>
        <taxon>Eukaryota</taxon>
        <taxon>Fungi</taxon>
        <taxon>Dikarya</taxon>
        <taxon>Basidiomycota</taxon>
        <taxon>Agaricomycotina</taxon>
        <taxon>Agaricomycetes</taxon>
        <taxon>Sebacinales</taxon>
        <taxon>Serendipitaceae</taxon>
        <taxon>Serendipita</taxon>
    </lineage>
</organism>
<evidence type="ECO:0000313" key="4">
    <source>
        <dbReference type="Proteomes" id="UP000007148"/>
    </source>
</evidence>
<dbReference type="Gene3D" id="3.40.50.150">
    <property type="entry name" value="Vaccinia Virus protein VP39"/>
    <property type="match status" value="1"/>
</dbReference>
<feature type="signal peptide" evidence="1">
    <location>
        <begin position="1"/>
        <end position="22"/>
    </location>
</feature>
<dbReference type="CDD" id="cd02440">
    <property type="entry name" value="AdoMet_MTases"/>
    <property type="match status" value="1"/>
</dbReference>
<dbReference type="SUPFAM" id="SSF53335">
    <property type="entry name" value="S-adenosyl-L-methionine-dependent methyltransferases"/>
    <property type="match status" value="1"/>
</dbReference>
<name>G4TV79_SERID</name>
<dbReference type="InterPro" id="IPR052356">
    <property type="entry name" value="Thiol_S-MT"/>
</dbReference>
<feature type="chain" id="PRO_5003469450" description="Methyltransferase type 11 domain-containing protein" evidence="1">
    <location>
        <begin position="23"/>
        <end position="258"/>
    </location>
</feature>
<protein>
    <recommendedName>
        <fullName evidence="2">Methyltransferase type 11 domain-containing protein</fullName>
    </recommendedName>
</protein>
<dbReference type="InterPro" id="IPR013216">
    <property type="entry name" value="Methyltransf_11"/>
</dbReference>
<keyword evidence="1" id="KW-0732">Signal</keyword>
<gene>
    <name evidence="3" type="ORF">PIIN_09206</name>
</gene>
<proteinExistence type="predicted"/>
<dbReference type="AlphaFoldDB" id="G4TV79"/>
<dbReference type="OrthoDB" id="540004at2759"/>
<dbReference type="OMA" id="CEHVVNP"/>
<sequence length="258" mass="28860">MASVTWFDRFAVLLDLFYILKAAIPPTMSATCRQPTLLVHPRRLQDVFFQNVWAFMGDSVDAAGAETKQALLPAAYGVVLEIGAGHGHSCKYLDTTRVTRYIALEPNTEMHERIAANAVKAGFEPAQIQMIACGAEETDKILEALGGEQVDTLVSILSLCGIPDVKKSVAGLTDKVIKPGGVFLFYEHVRCEPSPTLAWWQAVWTPIWEPILGCRLDKPTHHIIDALDIWEDRKLEGKVPEEPPNLFWHRVGRYRKKL</sequence>
<dbReference type="PANTHER" id="PTHR45036">
    <property type="entry name" value="METHYLTRANSFERASE LIKE 7B"/>
    <property type="match status" value="1"/>
</dbReference>
<keyword evidence="4" id="KW-1185">Reference proteome</keyword>
<dbReference type="InParanoid" id="G4TV79"/>
<dbReference type="HOGENOM" id="CLU_037990_6_2_1"/>
<dbReference type="EMBL" id="CAFZ01000414">
    <property type="protein sequence ID" value="CCA75222.1"/>
    <property type="molecule type" value="Genomic_DNA"/>
</dbReference>
<feature type="domain" description="Methyltransferase type 11" evidence="2">
    <location>
        <begin position="80"/>
        <end position="185"/>
    </location>
</feature>
<dbReference type="STRING" id="1109443.G4TV79"/>
<evidence type="ECO:0000313" key="3">
    <source>
        <dbReference type="EMBL" id="CCA75222.1"/>
    </source>
</evidence>